<proteinExistence type="predicted"/>
<dbReference type="EMBL" id="BSYO01000008">
    <property type="protein sequence ID" value="GMH08502.1"/>
    <property type="molecule type" value="Genomic_DNA"/>
</dbReference>
<evidence type="ECO:0000313" key="2">
    <source>
        <dbReference type="Proteomes" id="UP001279734"/>
    </source>
</evidence>
<evidence type="ECO:0000313" key="1">
    <source>
        <dbReference type="EMBL" id="GMH08502.1"/>
    </source>
</evidence>
<protein>
    <submittedName>
        <fullName evidence="1">Uncharacterized protein</fullName>
    </submittedName>
</protein>
<reference evidence="1" key="1">
    <citation type="submission" date="2023-05" db="EMBL/GenBank/DDBJ databases">
        <title>Nepenthes gracilis genome sequencing.</title>
        <authorList>
            <person name="Fukushima K."/>
        </authorList>
    </citation>
    <scope>NUCLEOTIDE SEQUENCE</scope>
    <source>
        <strain evidence="1">SING2019-196</strain>
    </source>
</reference>
<organism evidence="1 2">
    <name type="scientific">Nepenthes gracilis</name>
    <name type="common">Slender pitcher plant</name>
    <dbReference type="NCBI Taxonomy" id="150966"/>
    <lineage>
        <taxon>Eukaryota</taxon>
        <taxon>Viridiplantae</taxon>
        <taxon>Streptophyta</taxon>
        <taxon>Embryophyta</taxon>
        <taxon>Tracheophyta</taxon>
        <taxon>Spermatophyta</taxon>
        <taxon>Magnoliopsida</taxon>
        <taxon>eudicotyledons</taxon>
        <taxon>Gunneridae</taxon>
        <taxon>Pentapetalae</taxon>
        <taxon>Caryophyllales</taxon>
        <taxon>Nepenthaceae</taxon>
        <taxon>Nepenthes</taxon>
    </lineage>
</organism>
<keyword evidence="2" id="KW-1185">Reference proteome</keyword>
<gene>
    <name evidence="1" type="ORF">Nepgr_010342</name>
</gene>
<comment type="caution">
    <text evidence="1">The sequence shown here is derived from an EMBL/GenBank/DDBJ whole genome shotgun (WGS) entry which is preliminary data.</text>
</comment>
<dbReference type="Proteomes" id="UP001279734">
    <property type="component" value="Unassembled WGS sequence"/>
</dbReference>
<dbReference type="AlphaFoldDB" id="A0AAD3XKZ6"/>
<name>A0AAD3XKZ6_NEPGR</name>
<accession>A0AAD3XKZ6</accession>
<sequence>MLDWGCTTSINTAVLGTGRRFTVSLPVASAAADDDSCLLCEISPSEILILLQHSSIYMMAWNHAYLKNIWFFWKPKLLSYLLPSQIDDNVVESIISLLLI</sequence>